<dbReference type="Gene3D" id="3.40.630.30">
    <property type="match status" value="1"/>
</dbReference>
<dbReference type="CDD" id="cd04301">
    <property type="entry name" value="NAT_SF"/>
    <property type="match status" value="1"/>
</dbReference>
<dbReference type="AlphaFoldDB" id="B1HZC5"/>
<sequence>MARLEHLEALCAIDHEVIGNSSRSDEIQQAIEEKRCLLHHFADDITGFLIFTQDFFGYDFISLVMVKPSERRKGIASALINAYVKTSTTLKVFSSTNQSNKTMQNVFQTLGFVKSGVIENLDDGDPEIIYVKIASPQ</sequence>
<dbReference type="HOGENOM" id="CLU_145397_0_0_9"/>
<dbReference type="GO" id="GO:0016747">
    <property type="term" value="F:acyltransferase activity, transferring groups other than amino-acyl groups"/>
    <property type="evidence" value="ECO:0007669"/>
    <property type="project" value="InterPro"/>
</dbReference>
<dbReference type="EnsemblBacteria" id="ACA40222">
    <property type="protein sequence ID" value="ACA40222"/>
    <property type="gene ID" value="Bsph_2682"/>
</dbReference>
<accession>B1HZC5</accession>
<dbReference type="KEGG" id="lsp:Bsph_2682"/>
<organism evidence="2 3">
    <name type="scientific">Lysinibacillus sphaericus (strain C3-41)</name>
    <dbReference type="NCBI Taxonomy" id="444177"/>
    <lineage>
        <taxon>Bacteria</taxon>
        <taxon>Bacillati</taxon>
        <taxon>Bacillota</taxon>
        <taxon>Bacilli</taxon>
        <taxon>Bacillales</taxon>
        <taxon>Bacillaceae</taxon>
        <taxon>Lysinibacillus</taxon>
    </lineage>
</organism>
<reference evidence="2 3" key="1">
    <citation type="journal article" date="2008" name="J. Bacteriol.">
        <title>Complete genome sequence of the mosquitocidal bacterium Bacillus sphaericus C3-41 and comparison with those of closely related Bacillus species.</title>
        <authorList>
            <person name="Hu X."/>
            <person name="Fan W."/>
            <person name="Han B."/>
            <person name="Liu H."/>
            <person name="Zheng D."/>
            <person name="Li Q."/>
            <person name="Dong W."/>
            <person name="Yan J."/>
            <person name="Gao M."/>
            <person name="Berry C."/>
            <person name="Yuan Z."/>
        </authorList>
    </citation>
    <scope>NUCLEOTIDE SEQUENCE [LARGE SCALE GENOMIC DNA]</scope>
    <source>
        <strain evidence="2 3">C3-41</strain>
    </source>
</reference>
<dbReference type="PROSITE" id="PS51186">
    <property type="entry name" value="GNAT"/>
    <property type="match status" value="1"/>
</dbReference>
<evidence type="ECO:0000313" key="2">
    <source>
        <dbReference type="EMBL" id="ACA40222.1"/>
    </source>
</evidence>
<gene>
    <name evidence="2" type="ordered locus">Bsph_2682</name>
</gene>
<dbReference type="InterPro" id="IPR000182">
    <property type="entry name" value="GNAT_dom"/>
</dbReference>
<dbReference type="InterPro" id="IPR016181">
    <property type="entry name" value="Acyl_CoA_acyltransferase"/>
</dbReference>
<proteinExistence type="predicted"/>
<dbReference type="Pfam" id="PF00583">
    <property type="entry name" value="Acetyltransf_1"/>
    <property type="match status" value="1"/>
</dbReference>
<dbReference type="SUPFAM" id="SSF55729">
    <property type="entry name" value="Acyl-CoA N-acyltransferases (Nat)"/>
    <property type="match status" value="1"/>
</dbReference>
<dbReference type="Proteomes" id="UP000002164">
    <property type="component" value="Chromosome"/>
</dbReference>
<name>B1HZC5_LYSSC</name>
<feature type="domain" description="N-acetyltransferase" evidence="1">
    <location>
        <begin position="1"/>
        <end position="135"/>
    </location>
</feature>
<evidence type="ECO:0000313" key="3">
    <source>
        <dbReference type="Proteomes" id="UP000002164"/>
    </source>
</evidence>
<dbReference type="EMBL" id="CP000817">
    <property type="protein sequence ID" value="ACA40222.1"/>
    <property type="molecule type" value="Genomic_DNA"/>
</dbReference>
<evidence type="ECO:0000259" key="1">
    <source>
        <dbReference type="PROSITE" id="PS51186"/>
    </source>
</evidence>
<protein>
    <recommendedName>
        <fullName evidence="1">N-acetyltransferase domain-containing protein</fullName>
    </recommendedName>
</protein>